<dbReference type="SUPFAM" id="SSF57756">
    <property type="entry name" value="Retrovirus zinc finger-like domains"/>
    <property type="match status" value="1"/>
</dbReference>
<dbReference type="Proteomes" id="UP000289738">
    <property type="component" value="Chromosome B06"/>
</dbReference>
<protein>
    <recommendedName>
        <fullName evidence="3">CCHC-type domain-containing protein</fullName>
    </recommendedName>
</protein>
<keyword evidence="1" id="KW-0479">Metal-binding</keyword>
<dbReference type="PROSITE" id="PS50158">
    <property type="entry name" value="ZF_CCHC"/>
    <property type="match status" value="1"/>
</dbReference>
<dbReference type="InterPro" id="IPR036875">
    <property type="entry name" value="Znf_CCHC_sf"/>
</dbReference>
<accession>A0A444YPQ4</accession>
<dbReference type="GO" id="GO:0008270">
    <property type="term" value="F:zinc ion binding"/>
    <property type="evidence" value="ECO:0007669"/>
    <property type="project" value="UniProtKB-KW"/>
</dbReference>
<comment type="caution">
    <text evidence="4">The sequence shown here is derived from an EMBL/GenBank/DDBJ whole genome shotgun (WGS) entry which is preliminary data.</text>
</comment>
<evidence type="ECO:0000313" key="5">
    <source>
        <dbReference type="Proteomes" id="UP000289738"/>
    </source>
</evidence>
<keyword evidence="1" id="KW-0862">Zinc</keyword>
<evidence type="ECO:0000313" key="4">
    <source>
        <dbReference type="EMBL" id="RYR03946.1"/>
    </source>
</evidence>
<proteinExistence type="predicted"/>
<feature type="region of interest" description="Disordered" evidence="2">
    <location>
        <begin position="1"/>
        <end position="49"/>
    </location>
</feature>
<evidence type="ECO:0000256" key="1">
    <source>
        <dbReference type="PROSITE-ProRule" id="PRU00047"/>
    </source>
</evidence>
<name>A0A444YPQ4_ARAHY</name>
<reference evidence="4 5" key="1">
    <citation type="submission" date="2019-01" db="EMBL/GenBank/DDBJ databases">
        <title>Sequencing of cultivated peanut Arachis hypogaea provides insights into genome evolution and oil improvement.</title>
        <authorList>
            <person name="Chen X."/>
        </authorList>
    </citation>
    <scope>NUCLEOTIDE SEQUENCE [LARGE SCALE GENOMIC DNA]</scope>
    <source>
        <strain evidence="5">cv. Fuhuasheng</strain>
        <tissue evidence="4">Leaves</tissue>
    </source>
</reference>
<feature type="domain" description="CCHC-type" evidence="3">
    <location>
        <begin position="166"/>
        <end position="180"/>
    </location>
</feature>
<dbReference type="InterPro" id="IPR001878">
    <property type="entry name" value="Znf_CCHC"/>
</dbReference>
<organism evidence="4 5">
    <name type="scientific">Arachis hypogaea</name>
    <name type="common">Peanut</name>
    <dbReference type="NCBI Taxonomy" id="3818"/>
    <lineage>
        <taxon>Eukaryota</taxon>
        <taxon>Viridiplantae</taxon>
        <taxon>Streptophyta</taxon>
        <taxon>Embryophyta</taxon>
        <taxon>Tracheophyta</taxon>
        <taxon>Spermatophyta</taxon>
        <taxon>Magnoliopsida</taxon>
        <taxon>eudicotyledons</taxon>
        <taxon>Gunneridae</taxon>
        <taxon>Pentapetalae</taxon>
        <taxon>rosids</taxon>
        <taxon>fabids</taxon>
        <taxon>Fabales</taxon>
        <taxon>Fabaceae</taxon>
        <taxon>Papilionoideae</taxon>
        <taxon>50 kb inversion clade</taxon>
        <taxon>dalbergioids sensu lato</taxon>
        <taxon>Dalbergieae</taxon>
        <taxon>Pterocarpus clade</taxon>
        <taxon>Arachis</taxon>
    </lineage>
</organism>
<dbReference type="GO" id="GO:0003676">
    <property type="term" value="F:nucleic acid binding"/>
    <property type="evidence" value="ECO:0007669"/>
    <property type="project" value="InterPro"/>
</dbReference>
<keyword evidence="1" id="KW-0863">Zinc-finger</keyword>
<evidence type="ECO:0000259" key="3">
    <source>
        <dbReference type="PROSITE" id="PS50158"/>
    </source>
</evidence>
<sequence>MHLVRTRGSQKQLARTHAWRARAGSGTGRAKQQVRVGNDSGDGNEGRSDVPSIVALVEIVSYPELTNTGQIAGESSRRTELARSDCRKSFTKKEGKKTTITPRGQSFKRAVMPLHILNAQIMTEGTTTVRSPDSEGQINTQPEDLKCRRCKKYHPNRPCRAGLGVCYECEKLGHINRDCPHRKRWEAAESDSQTQGNCKLAVESLTTLHTIDM</sequence>
<gene>
    <name evidence="4" type="ORF">Ahy_B06g083398</name>
</gene>
<dbReference type="Pfam" id="PF00098">
    <property type="entry name" value="zf-CCHC"/>
    <property type="match status" value="1"/>
</dbReference>
<keyword evidence="5" id="KW-1185">Reference proteome</keyword>
<evidence type="ECO:0000256" key="2">
    <source>
        <dbReference type="SAM" id="MobiDB-lite"/>
    </source>
</evidence>
<dbReference type="EMBL" id="SDMP01000016">
    <property type="protein sequence ID" value="RYR03946.1"/>
    <property type="molecule type" value="Genomic_DNA"/>
</dbReference>
<dbReference type="Gene3D" id="4.10.60.10">
    <property type="entry name" value="Zinc finger, CCHC-type"/>
    <property type="match status" value="1"/>
</dbReference>
<dbReference type="AlphaFoldDB" id="A0A444YPQ4"/>